<evidence type="ECO:0000313" key="2">
    <source>
        <dbReference type="Proteomes" id="UP000053989"/>
    </source>
</evidence>
<keyword evidence="2" id="KW-1185">Reference proteome</keyword>
<sequence length="60" mass="6835">MAATIGMEVRPRILSPKSVAVWFSVPWRPYRAGFHLCTFPLQNIYQDTCSTRDMGAIDEC</sequence>
<reference evidence="2" key="2">
    <citation type="submission" date="2015-01" db="EMBL/GenBank/DDBJ databases">
        <title>Evolutionary Origins and Diversification of the Mycorrhizal Mutualists.</title>
        <authorList>
            <consortium name="DOE Joint Genome Institute"/>
            <consortium name="Mycorrhizal Genomics Consortium"/>
            <person name="Kohler A."/>
            <person name="Kuo A."/>
            <person name="Nagy L.G."/>
            <person name="Floudas D."/>
            <person name="Copeland A."/>
            <person name="Barry K.W."/>
            <person name="Cichocki N."/>
            <person name="Veneault-Fourrey C."/>
            <person name="LaButti K."/>
            <person name="Lindquist E.A."/>
            <person name="Lipzen A."/>
            <person name="Lundell T."/>
            <person name="Morin E."/>
            <person name="Murat C."/>
            <person name="Riley R."/>
            <person name="Ohm R."/>
            <person name="Sun H."/>
            <person name="Tunlid A."/>
            <person name="Henrissat B."/>
            <person name="Grigoriev I.V."/>
            <person name="Hibbett D.S."/>
            <person name="Martin F."/>
        </authorList>
    </citation>
    <scope>NUCLEOTIDE SEQUENCE [LARGE SCALE GENOMIC DNA]</scope>
    <source>
        <strain evidence="2">Foug A</strain>
    </source>
</reference>
<dbReference type="HOGENOM" id="CLU_2943104_0_0_1"/>
<reference evidence="1 2" key="1">
    <citation type="submission" date="2014-04" db="EMBL/GenBank/DDBJ databases">
        <authorList>
            <consortium name="DOE Joint Genome Institute"/>
            <person name="Kuo A."/>
            <person name="Kohler A."/>
            <person name="Nagy L.G."/>
            <person name="Floudas D."/>
            <person name="Copeland A."/>
            <person name="Barry K.W."/>
            <person name="Cichocki N."/>
            <person name="Veneault-Fourrey C."/>
            <person name="LaButti K."/>
            <person name="Lindquist E.A."/>
            <person name="Lipzen A."/>
            <person name="Lundell T."/>
            <person name="Morin E."/>
            <person name="Murat C."/>
            <person name="Sun H."/>
            <person name="Tunlid A."/>
            <person name="Henrissat B."/>
            <person name="Grigoriev I.V."/>
            <person name="Hibbett D.S."/>
            <person name="Martin F."/>
            <person name="Nordberg H.P."/>
            <person name="Cantor M.N."/>
            <person name="Hua S.X."/>
        </authorList>
    </citation>
    <scope>NUCLEOTIDE SEQUENCE [LARGE SCALE GENOMIC DNA]</scope>
    <source>
        <strain evidence="1 2">Foug A</strain>
    </source>
</reference>
<dbReference type="EMBL" id="KN822004">
    <property type="protein sequence ID" value="KIM70624.1"/>
    <property type="molecule type" value="Genomic_DNA"/>
</dbReference>
<dbReference type="Proteomes" id="UP000053989">
    <property type="component" value="Unassembled WGS sequence"/>
</dbReference>
<name>A0A0C3ER94_9AGAM</name>
<proteinExistence type="predicted"/>
<gene>
    <name evidence="1" type="ORF">SCLCIDRAFT_1206758</name>
</gene>
<accession>A0A0C3ER94</accession>
<organism evidence="1 2">
    <name type="scientific">Scleroderma citrinum Foug A</name>
    <dbReference type="NCBI Taxonomy" id="1036808"/>
    <lineage>
        <taxon>Eukaryota</taxon>
        <taxon>Fungi</taxon>
        <taxon>Dikarya</taxon>
        <taxon>Basidiomycota</taxon>
        <taxon>Agaricomycotina</taxon>
        <taxon>Agaricomycetes</taxon>
        <taxon>Agaricomycetidae</taxon>
        <taxon>Boletales</taxon>
        <taxon>Sclerodermatineae</taxon>
        <taxon>Sclerodermataceae</taxon>
        <taxon>Scleroderma</taxon>
    </lineage>
</organism>
<protein>
    <submittedName>
        <fullName evidence="1">Uncharacterized protein</fullName>
    </submittedName>
</protein>
<evidence type="ECO:0000313" key="1">
    <source>
        <dbReference type="EMBL" id="KIM70624.1"/>
    </source>
</evidence>
<dbReference type="InParanoid" id="A0A0C3ER94"/>
<dbReference type="AlphaFoldDB" id="A0A0C3ER94"/>